<feature type="compositionally biased region" description="Polar residues" evidence="1">
    <location>
        <begin position="55"/>
        <end position="69"/>
    </location>
</feature>
<evidence type="ECO:0000256" key="1">
    <source>
        <dbReference type="SAM" id="MobiDB-lite"/>
    </source>
</evidence>
<dbReference type="AlphaFoldDB" id="A0AA38WQB2"/>
<dbReference type="EMBL" id="JARYMX010000003">
    <property type="protein sequence ID" value="KAJ9557196.1"/>
    <property type="molecule type" value="Genomic_DNA"/>
</dbReference>
<feature type="compositionally biased region" description="Basic and acidic residues" evidence="1">
    <location>
        <begin position="20"/>
        <end position="29"/>
    </location>
</feature>
<evidence type="ECO:0000313" key="2">
    <source>
        <dbReference type="EMBL" id="KAJ9557196.1"/>
    </source>
</evidence>
<keyword evidence="3" id="KW-1185">Reference proteome</keyword>
<reference evidence="2" key="1">
    <citation type="submission" date="2023-03" db="EMBL/GenBank/DDBJ databases">
        <title>Chromosome-scale reference genome and RAD-based genetic map of yellow starthistle (Centaurea solstitialis) reveal putative structural variation and QTLs associated with invader traits.</title>
        <authorList>
            <person name="Reatini B."/>
            <person name="Cang F.A."/>
            <person name="Jiang Q."/>
            <person name="Mckibben M.T.W."/>
            <person name="Barker M.S."/>
            <person name="Rieseberg L.H."/>
            <person name="Dlugosch K.M."/>
        </authorList>
    </citation>
    <scope>NUCLEOTIDE SEQUENCE</scope>
    <source>
        <strain evidence="2">CAN-66</strain>
        <tissue evidence="2">Leaf</tissue>
    </source>
</reference>
<organism evidence="2 3">
    <name type="scientific">Centaurea solstitialis</name>
    <name type="common">yellow star-thistle</name>
    <dbReference type="NCBI Taxonomy" id="347529"/>
    <lineage>
        <taxon>Eukaryota</taxon>
        <taxon>Viridiplantae</taxon>
        <taxon>Streptophyta</taxon>
        <taxon>Embryophyta</taxon>
        <taxon>Tracheophyta</taxon>
        <taxon>Spermatophyta</taxon>
        <taxon>Magnoliopsida</taxon>
        <taxon>eudicotyledons</taxon>
        <taxon>Gunneridae</taxon>
        <taxon>Pentapetalae</taxon>
        <taxon>asterids</taxon>
        <taxon>campanulids</taxon>
        <taxon>Asterales</taxon>
        <taxon>Asteraceae</taxon>
        <taxon>Carduoideae</taxon>
        <taxon>Cardueae</taxon>
        <taxon>Centaureinae</taxon>
        <taxon>Centaurea</taxon>
    </lineage>
</organism>
<feature type="compositionally biased region" description="Basic and acidic residues" evidence="1">
    <location>
        <begin position="1"/>
        <end position="10"/>
    </location>
</feature>
<accession>A0AA38WQB2</accession>
<gene>
    <name evidence="2" type="ORF">OSB04_011810</name>
</gene>
<feature type="compositionally biased region" description="Acidic residues" evidence="1">
    <location>
        <begin position="30"/>
        <end position="39"/>
    </location>
</feature>
<feature type="region of interest" description="Disordered" evidence="1">
    <location>
        <begin position="1"/>
        <end position="69"/>
    </location>
</feature>
<protein>
    <submittedName>
        <fullName evidence="2">Uncharacterized protein</fullName>
    </submittedName>
</protein>
<sequence length="130" mass="14329">MGSRRMEHSRQNYSSPTNEENNKGNKDSDEVSLGEDDELLFPASSSSKRKKSINAAPTRSTKGKSSASSLWVDKLDNLIEAISSRSTQSFPPQNSSPTTEECMDIVTCYPGFKEGSRMYCNTHLPKKASS</sequence>
<comment type="caution">
    <text evidence="2">The sequence shown here is derived from an EMBL/GenBank/DDBJ whole genome shotgun (WGS) entry which is preliminary data.</text>
</comment>
<name>A0AA38WQB2_9ASTR</name>
<proteinExistence type="predicted"/>
<evidence type="ECO:0000313" key="3">
    <source>
        <dbReference type="Proteomes" id="UP001172457"/>
    </source>
</evidence>
<dbReference type="Proteomes" id="UP001172457">
    <property type="component" value="Chromosome 3"/>
</dbReference>